<evidence type="ECO:0000313" key="2">
    <source>
        <dbReference type="EMBL" id="OOC09929.1"/>
    </source>
</evidence>
<dbReference type="Gene3D" id="3.30.300.20">
    <property type="match status" value="1"/>
</dbReference>
<accession>A0A1V2ZXY1</accession>
<keyword evidence="3" id="KW-1185">Reference proteome</keyword>
<dbReference type="OrthoDB" id="9789573at2"/>
<dbReference type="Gene3D" id="3.40.50.1820">
    <property type="entry name" value="alpha/beta hydrolase"/>
    <property type="match status" value="1"/>
</dbReference>
<dbReference type="PANTHER" id="PTHR39624">
    <property type="entry name" value="PROTEIN INVOLVED IN RIMO-MEDIATED BETA-METHYLTHIOLATION OF RIBOSOMAL PROTEIN S12 YCAO"/>
    <property type="match status" value="1"/>
</dbReference>
<reference evidence="2 3" key="1">
    <citation type="submission" date="2017-02" db="EMBL/GenBank/DDBJ databases">
        <title>Genomic diversity within the haloalkaliphilic genus Thioalkalivibrio.</title>
        <authorList>
            <person name="Ahn A.-C."/>
            <person name="Meier-Kolthoff J."/>
            <person name="Overmars L."/>
            <person name="Richter M."/>
            <person name="Woyke T."/>
            <person name="Sorokin D.Y."/>
            <person name="Muyzer G."/>
        </authorList>
    </citation>
    <scope>NUCLEOTIDE SEQUENCE [LARGE SCALE GENOMIC DNA]</scope>
    <source>
        <strain evidence="2 3">HL17</strain>
    </source>
</reference>
<dbReference type="InterPro" id="IPR000073">
    <property type="entry name" value="AB_hydrolase_1"/>
</dbReference>
<dbReference type="ESTHER" id="9gamm-a0a1v2zxy1">
    <property type="family name" value="Est-OsmC"/>
</dbReference>
<dbReference type="SUPFAM" id="SSF82784">
    <property type="entry name" value="OsmC-like"/>
    <property type="match status" value="1"/>
</dbReference>
<dbReference type="Proteomes" id="UP000189177">
    <property type="component" value="Unassembled WGS sequence"/>
</dbReference>
<evidence type="ECO:0000259" key="1">
    <source>
        <dbReference type="Pfam" id="PF12697"/>
    </source>
</evidence>
<dbReference type="STRING" id="252474.B1A74_08520"/>
<dbReference type="RefSeq" id="WP_077244376.1">
    <property type="nucleotide sequence ID" value="NZ_MUZR01000029.1"/>
</dbReference>
<dbReference type="InterPro" id="IPR036102">
    <property type="entry name" value="OsmC/Ohrsf"/>
</dbReference>
<dbReference type="EMBL" id="MUZR01000029">
    <property type="protein sequence ID" value="OOC09929.1"/>
    <property type="molecule type" value="Genomic_DNA"/>
</dbReference>
<dbReference type="SUPFAM" id="SSF53474">
    <property type="entry name" value="alpha/beta-Hydrolases"/>
    <property type="match status" value="1"/>
</dbReference>
<feature type="domain" description="AB hydrolase-1" evidence="1">
    <location>
        <begin position="32"/>
        <end position="238"/>
    </location>
</feature>
<dbReference type="Pfam" id="PF12697">
    <property type="entry name" value="Abhydrolase_6"/>
    <property type="match status" value="1"/>
</dbReference>
<organism evidence="2 3">
    <name type="scientific">Thioalkalivibrio halophilus</name>
    <dbReference type="NCBI Taxonomy" id="252474"/>
    <lineage>
        <taxon>Bacteria</taxon>
        <taxon>Pseudomonadati</taxon>
        <taxon>Pseudomonadota</taxon>
        <taxon>Gammaproteobacteria</taxon>
        <taxon>Chromatiales</taxon>
        <taxon>Ectothiorhodospiraceae</taxon>
        <taxon>Thioalkalivibrio</taxon>
    </lineage>
</organism>
<proteinExistence type="predicted"/>
<protein>
    <submittedName>
        <fullName evidence="2">Osmotically inducible protein C</fullName>
    </submittedName>
</protein>
<dbReference type="PANTHER" id="PTHR39624:SF2">
    <property type="entry name" value="OSMC-LIKE PROTEIN"/>
    <property type="match status" value="1"/>
</dbReference>
<dbReference type="InterPro" id="IPR015946">
    <property type="entry name" value="KH_dom-like_a/b"/>
</dbReference>
<dbReference type="AlphaFoldDB" id="A0A1V2ZXY1"/>
<dbReference type="Pfam" id="PF02566">
    <property type="entry name" value="OsmC"/>
    <property type="match status" value="1"/>
</dbReference>
<comment type="caution">
    <text evidence="2">The sequence shown here is derived from an EMBL/GenBank/DDBJ whole genome shotgun (WGS) entry which is preliminary data.</text>
</comment>
<sequence length="405" mass="43960">MRRERVEFPGHQGQMLAGRIDRPTGPVRAWALFAHCFTCGKDNRAANRIARGLAEAGIATLRFDFTGLGDSEGDFANSGFSSNLEDLLAAADYLRGREAAPALLVGHSLGGAAVLGVAGRIPECRAVATIAAPFEADSVLDHFGEALETIETEGEATVNLAGRPFRIRREFVEDLRSQTQAERIRDLDRPLMILHAPGDTVVSVDAARRIFETARHPKSFVSLDDADHTLLNPADAEYVAGLVAAWGARYIGEERGDSADADAPGDGTEVTVEETGDGQYQQDVRIGPHHFLADEPPDVGGDGTGPNPYELLLASLGACTSMTLRMYAAHKQLPLERVRVHLQHEKLKGENGPVDRITREITIEGELDAKQRERMLQIADRCPVHRTLHGEVQVETRETTAPGTV</sequence>
<evidence type="ECO:0000313" key="3">
    <source>
        <dbReference type="Proteomes" id="UP000189177"/>
    </source>
</evidence>
<gene>
    <name evidence="2" type="ORF">B1A74_08520</name>
</gene>
<dbReference type="InterPro" id="IPR029058">
    <property type="entry name" value="AB_hydrolase_fold"/>
</dbReference>
<name>A0A1V2ZXY1_9GAMM</name>
<dbReference type="InterPro" id="IPR003718">
    <property type="entry name" value="OsmC/Ohr_fam"/>
</dbReference>